<dbReference type="Pfam" id="PF05056">
    <property type="entry name" value="DUF674"/>
    <property type="match status" value="2"/>
</dbReference>
<evidence type="ECO:0008006" key="3">
    <source>
        <dbReference type="Google" id="ProtNLM"/>
    </source>
</evidence>
<keyword evidence="2" id="KW-1185">Reference proteome</keyword>
<protein>
    <recommendedName>
        <fullName evidence="3">DUF674 family protein</fullName>
    </recommendedName>
</protein>
<dbReference type="PANTHER" id="PTHR33103:SF43">
    <property type="entry name" value="DUF674 FAMILY PROTEIN"/>
    <property type="match status" value="1"/>
</dbReference>
<accession>A0ABD1NHM3</accession>
<dbReference type="PANTHER" id="PTHR33103">
    <property type="entry name" value="OS01G0153900 PROTEIN"/>
    <property type="match status" value="1"/>
</dbReference>
<dbReference type="Proteomes" id="UP001603857">
    <property type="component" value="Unassembled WGS sequence"/>
</dbReference>
<sequence>MAGTEGQVSQKLPWSLFTTMAATETDAHVSLKLVVNKEMNKVLFAEAGNDFVDILFSFLTLPLGTITRLLEKKSNIGPLKFGCLNSLYHSVEGLQMGPQTRKELLLQPRNTSEDYINTLKLKVDDTEPTKYFICPDNYGNYNHSNAIISENCRCDNRFTHSVTLKHSCNGFVKPDVNFVITDDLIVIPNTVDYITSFAIFQNLGINCNSSVKEMTLNVTKEKVLDLLKCSLSSKSCLTNVFLEKKPILQMSRFLYSSVENSGNIQIDLKLFIRKSDDKLLFAQGGKDFADMLLSFLTFPLGGIVRKFGGTCHLGSIDGLYKSVADLDEKIYFNSKHAKNRLVDPHLLPLFNLTNLILPMRDPVVFRYCSTPQRDIFYLQFSKANEILNTGVDCKQTLLVSPESPTEGFVKEREIYVAMDDLVLEPFSAISALNLLNRFNTPLDDLKENTITIGFKECLSILKASLTSTSALSNGLAHFFLTLPLGTITRLLEKDSNIGPLKFVCLNSLYHSVEDLKMGPQTREELLLKPRNSSEDYCNTLKLNVDDTDPTKYFSFVDKYGTGSFEVFFVFKVMSYKFAFRKETNPPDVKCLRILKASLTSTSALSDGLAHLLKEVKEEK</sequence>
<name>A0ABD1NHM3_9FABA</name>
<gene>
    <name evidence="1" type="ORF">Fmac_001192</name>
</gene>
<evidence type="ECO:0000313" key="1">
    <source>
        <dbReference type="EMBL" id="KAL2347192.1"/>
    </source>
</evidence>
<dbReference type="AlphaFoldDB" id="A0ABD1NHM3"/>
<reference evidence="1 2" key="1">
    <citation type="submission" date="2024-08" db="EMBL/GenBank/DDBJ databases">
        <title>Insights into the chromosomal genome structure of Flemingia macrophylla.</title>
        <authorList>
            <person name="Ding Y."/>
            <person name="Zhao Y."/>
            <person name="Bi W."/>
            <person name="Wu M."/>
            <person name="Zhao G."/>
            <person name="Gong Y."/>
            <person name="Li W."/>
            <person name="Zhang P."/>
        </authorList>
    </citation>
    <scope>NUCLEOTIDE SEQUENCE [LARGE SCALE GENOMIC DNA]</scope>
    <source>
        <strain evidence="1">DYQJB</strain>
        <tissue evidence="1">Leaf</tissue>
    </source>
</reference>
<comment type="caution">
    <text evidence="1">The sequence shown here is derived from an EMBL/GenBank/DDBJ whole genome shotgun (WGS) entry which is preliminary data.</text>
</comment>
<dbReference type="EMBL" id="JBGMDY010000001">
    <property type="protein sequence ID" value="KAL2347192.1"/>
    <property type="molecule type" value="Genomic_DNA"/>
</dbReference>
<evidence type="ECO:0000313" key="2">
    <source>
        <dbReference type="Proteomes" id="UP001603857"/>
    </source>
</evidence>
<organism evidence="1 2">
    <name type="scientific">Flemingia macrophylla</name>
    <dbReference type="NCBI Taxonomy" id="520843"/>
    <lineage>
        <taxon>Eukaryota</taxon>
        <taxon>Viridiplantae</taxon>
        <taxon>Streptophyta</taxon>
        <taxon>Embryophyta</taxon>
        <taxon>Tracheophyta</taxon>
        <taxon>Spermatophyta</taxon>
        <taxon>Magnoliopsida</taxon>
        <taxon>eudicotyledons</taxon>
        <taxon>Gunneridae</taxon>
        <taxon>Pentapetalae</taxon>
        <taxon>rosids</taxon>
        <taxon>fabids</taxon>
        <taxon>Fabales</taxon>
        <taxon>Fabaceae</taxon>
        <taxon>Papilionoideae</taxon>
        <taxon>50 kb inversion clade</taxon>
        <taxon>NPAAA clade</taxon>
        <taxon>indigoferoid/millettioid clade</taxon>
        <taxon>Phaseoleae</taxon>
        <taxon>Flemingia</taxon>
    </lineage>
</organism>
<proteinExistence type="predicted"/>
<dbReference type="InterPro" id="IPR007750">
    <property type="entry name" value="DUF674"/>
</dbReference>